<dbReference type="Gene3D" id="2.160.10.10">
    <property type="entry name" value="Hexapeptide repeat proteins"/>
    <property type="match status" value="1"/>
</dbReference>
<dbReference type="PANTHER" id="PTHR43300">
    <property type="entry name" value="ACETYLTRANSFERASE"/>
    <property type="match status" value="1"/>
</dbReference>
<dbReference type="PROSITE" id="PS00101">
    <property type="entry name" value="HEXAPEP_TRANSFERASES"/>
    <property type="match status" value="1"/>
</dbReference>
<dbReference type="InterPro" id="IPR011004">
    <property type="entry name" value="Trimer_LpxA-like_sf"/>
</dbReference>
<reference evidence="6 7" key="1">
    <citation type="journal article" date="2019" name="Int. J. Syst. Evol. Microbiol.">
        <title>The Global Catalogue of Microorganisms (GCM) 10K type strain sequencing project: providing services to taxonomists for standard genome sequencing and annotation.</title>
        <authorList>
            <consortium name="The Broad Institute Genomics Platform"/>
            <consortium name="The Broad Institute Genome Sequencing Center for Infectious Disease"/>
            <person name="Wu L."/>
            <person name="Ma J."/>
        </authorList>
    </citation>
    <scope>NUCLEOTIDE SEQUENCE [LARGE SCALE GENOMIC DNA]</scope>
    <source>
        <strain evidence="6 7">RDMS1</strain>
    </source>
</reference>
<feature type="region of interest" description="Disordered" evidence="5">
    <location>
        <begin position="172"/>
        <end position="196"/>
    </location>
</feature>
<keyword evidence="1" id="KW-0028">Amino-acid biosynthesis</keyword>
<dbReference type="CDD" id="cd03358">
    <property type="entry name" value="LbH_WxcM_N_like"/>
    <property type="match status" value="1"/>
</dbReference>
<dbReference type="Pfam" id="PF00132">
    <property type="entry name" value="Hexapep"/>
    <property type="match status" value="2"/>
</dbReference>
<dbReference type="Proteomes" id="UP001596417">
    <property type="component" value="Unassembled WGS sequence"/>
</dbReference>
<organism evidence="6 7">
    <name type="scientific">Halocatena marina</name>
    <dbReference type="NCBI Taxonomy" id="2934937"/>
    <lineage>
        <taxon>Archaea</taxon>
        <taxon>Methanobacteriati</taxon>
        <taxon>Methanobacteriota</taxon>
        <taxon>Stenosarchaea group</taxon>
        <taxon>Halobacteria</taxon>
        <taxon>Halobacteriales</taxon>
        <taxon>Natronomonadaceae</taxon>
        <taxon>Halocatena</taxon>
    </lineage>
</organism>
<keyword evidence="2" id="KW-0808">Transferase</keyword>
<dbReference type="GO" id="GO:0019877">
    <property type="term" value="P:diaminopimelate biosynthetic process"/>
    <property type="evidence" value="ECO:0007669"/>
    <property type="project" value="UniProtKB-KW"/>
</dbReference>
<dbReference type="SUPFAM" id="SSF51161">
    <property type="entry name" value="Trimeric LpxA-like enzymes"/>
    <property type="match status" value="1"/>
</dbReference>
<dbReference type="AlphaFoldDB" id="A0ABD5YLI7"/>
<gene>
    <name evidence="6" type="ORF">ACFQL7_10370</name>
</gene>
<dbReference type="InterPro" id="IPR050179">
    <property type="entry name" value="Trans_hexapeptide_repeat"/>
</dbReference>
<dbReference type="GeneID" id="76199805"/>
<evidence type="ECO:0000313" key="7">
    <source>
        <dbReference type="Proteomes" id="UP001596417"/>
    </source>
</evidence>
<evidence type="ECO:0000256" key="2">
    <source>
        <dbReference type="ARBA" id="ARBA00022679"/>
    </source>
</evidence>
<dbReference type="GO" id="GO:0016740">
    <property type="term" value="F:transferase activity"/>
    <property type="evidence" value="ECO:0007669"/>
    <property type="project" value="UniProtKB-KW"/>
</dbReference>
<evidence type="ECO:0000256" key="4">
    <source>
        <dbReference type="ARBA" id="ARBA00023154"/>
    </source>
</evidence>
<dbReference type="PANTHER" id="PTHR43300:SF10">
    <property type="entry name" value="2,3,4,5-TETRAHYDROPYRIDINE-2,6-DICARBOXYLATE N-ACETYLTRANSFERASE"/>
    <property type="match status" value="1"/>
</dbReference>
<accession>A0ABD5YLI7</accession>
<evidence type="ECO:0000256" key="5">
    <source>
        <dbReference type="SAM" id="MobiDB-lite"/>
    </source>
</evidence>
<evidence type="ECO:0000256" key="3">
    <source>
        <dbReference type="ARBA" id="ARBA00022915"/>
    </source>
</evidence>
<dbReference type="EMBL" id="JBHTAX010000001">
    <property type="protein sequence ID" value="MFC7190218.1"/>
    <property type="molecule type" value="Genomic_DNA"/>
</dbReference>
<dbReference type="InterPro" id="IPR001451">
    <property type="entry name" value="Hexapep"/>
</dbReference>
<name>A0ABD5YLI7_9EURY</name>
<comment type="caution">
    <text evidence="6">The sequence shown here is derived from an EMBL/GenBank/DDBJ whole genome shotgun (WGS) entry which is preliminary data.</text>
</comment>
<dbReference type="RefSeq" id="WP_248906878.1">
    <property type="nucleotide sequence ID" value="NZ_CP109979.1"/>
</dbReference>
<proteinExistence type="predicted"/>
<dbReference type="InterPro" id="IPR018357">
    <property type="entry name" value="Hexapep_transf_CS"/>
</dbReference>
<dbReference type="GO" id="GO:0009085">
    <property type="term" value="P:lysine biosynthetic process"/>
    <property type="evidence" value="ECO:0007669"/>
    <property type="project" value="UniProtKB-KW"/>
</dbReference>
<sequence length="196" mass="20361">MTGESYVAGADANIDDQATVGYQHADDAAPPVLGDQARVRSGTIIYTDVQIGDDFVTGHRALVREDTTIGDSVVVGTDTVIDGATSIGSHVSLQTGVYIPRNTTIGDNVFIGPKAVLTNDPYPVRRDVDLVGPVIEDGVSIGANATLLPDVTIGEGTFVAAGSVVTRDVPPDTLAVGTPATHKPLPEELSPENMLR</sequence>
<keyword evidence="7" id="KW-1185">Reference proteome</keyword>
<protein>
    <submittedName>
        <fullName evidence="6">DapH/DapD/GlmU-related protein</fullName>
    </submittedName>
</protein>
<keyword evidence="4" id="KW-0457">Lysine biosynthesis</keyword>
<keyword evidence="3" id="KW-0220">Diaminopimelate biosynthesis</keyword>
<evidence type="ECO:0000313" key="6">
    <source>
        <dbReference type="EMBL" id="MFC7190218.1"/>
    </source>
</evidence>
<evidence type="ECO:0000256" key="1">
    <source>
        <dbReference type="ARBA" id="ARBA00022605"/>
    </source>
</evidence>